<sequence>LFKNVLIPVTEGAIQILEDYKDHLLVSGERNLEDTPLGDKETLEKFLDLLYGNRYVAQILVNNRENPYVAYFFEELTEVISATIRAILYPNVAQVKPYDEFIITWLAQTEMTTIVNILKNDETREEADGHINSAVMFTQGGIKALVAEH</sequence>
<dbReference type="EMBL" id="JABZGT010000201">
    <property type="protein sequence ID" value="MBF4809335.1"/>
    <property type="molecule type" value="Genomic_DNA"/>
</dbReference>
<gene>
    <name evidence="1" type="ORF">HXK23_03820</name>
</gene>
<protein>
    <submittedName>
        <fullName evidence="1">TetR/AcrR family transcriptional regulator</fullName>
    </submittedName>
</protein>
<organism evidence="1 2">
    <name type="scientific">Lancefieldella parvula</name>
    <dbReference type="NCBI Taxonomy" id="1382"/>
    <lineage>
        <taxon>Bacteria</taxon>
        <taxon>Bacillati</taxon>
        <taxon>Actinomycetota</taxon>
        <taxon>Coriobacteriia</taxon>
        <taxon>Coriobacteriales</taxon>
        <taxon>Atopobiaceae</taxon>
        <taxon>Lancefieldella</taxon>
    </lineage>
</organism>
<evidence type="ECO:0000313" key="2">
    <source>
        <dbReference type="Proteomes" id="UP000772566"/>
    </source>
</evidence>
<evidence type="ECO:0000313" key="1">
    <source>
        <dbReference type="EMBL" id="MBF4809335.1"/>
    </source>
</evidence>
<feature type="non-terminal residue" evidence="1">
    <location>
        <position position="1"/>
    </location>
</feature>
<accession>A0A930W019</accession>
<dbReference type="AlphaFoldDB" id="A0A930W019"/>
<reference evidence="1" key="1">
    <citation type="submission" date="2020-04" db="EMBL/GenBank/DDBJ databases">
        <title>Deep metagenomics examines the oral microbiome during advanced dental caries in children, revealing novel taxa and co-occurrences with host molecules.</title>
        <authorList>
            <person name="Baker J.L."/>
            <person name="Morton J.T."/>
            <person name="Dinis M."/>
            <person name="Alvarez R."/>
            <person name="Tran N.C."/>
            <person name="Knight R."/>
            <person name="Edlund A."/>
        </authorList>
    </citation>
    <scope>NUCLEOTIDE SEQUENCE</scope>
    <source>
        <strain evidence="1">JCVI_22A_bin.2</strain>
    </source>
</reference>
<name>A0A930W019_9ACTN</name>
<comment type="caution">
    <text evidence="1">The sequence shown here is derived from an EMBL/GenBank/DDBJ whole genome shotgun (WGS) entry which is preliminary data.</text>
</comment>
<proteinExistence type="predicted"/>
<dbReference type="Proteomes" id="UP000772566">
    <property type="component" value="Unassembled WGS sequence"/>
</dbReference>